<evidence type="ECO:0000313" key="2">
    <source>
        <dbReference type="Proteomes" id="UP000243425"/>
    </source>
</evidence>
<dbReference type="InterPro" id="IPR027417">
    <property type="entry name" value="P-loop_NTPase"/>
</dbReference>
<dbReference type="SUPFAM" id="SSF52540">
    <property type="entry name" value="P-loop containing nucleoside triphosphate hydrolases"/>
    <property type="match status" value="1"/>
</dbReference>
<sequence length="313" mass="37387">MLFTCRLIINQIRNNKYFFDKLTQLKITQLIKNNNIPNILILNKHGYYYKGILRMLIFSFKKKDLINNILFINHSLHECNDLLKYRIKLFSQNDVSSKKAKNLLILSDIENVAPSSIFFLRRIIELSSFNCRFFFHCNQISKKIIPIASRCLKVIPQHPSTSYLLKDFKRKTIELGLILYPGTTNQVLQYSNHILSIQKALHRHSILIPNTITKKKFLQYYNISGIYLLQRLYTLSMSKKAHFIFDYLLEINYIYRDKRKYTCELLFNKKLCDNHIIKRLENYSRMTSEKFLPYLKGLYLYGKLYYDLKLTSL</sequence>
<gene>
    <name evidence="1" type="primary">rfc4</name>
</gene>
<accession>Q3LVV8</accession>
<dbReference type="AlphaFoldDB" id="Q3LVV8"/>
<dbReference type="RefSeq" id="XP_001713019.1">
    <property type="nucleotide sequence ID" value="XM_001712967.1"/>
</dbReference>
<geneLocation type="nucleomorph" evidence="1"/>
<organism evidence="1 2">
    <name type="scientific">Bigelowiella natans</name>
    <name type="common">Pedinomonas minutissima</name>
    <name type="synonym">Chlorarachnion sp. (strain CCMP621)</name>
    <dbReference type="NCBI Taxonomy" id="227086"/>
    <lineage>
        <taxon>Eukaryota</taxon>
        <taxon>Sar</taxon>
        <taxon>Rhizaria</taxon>
        <taxon>Cercozoa</taxon>
        <taxon>Chlorarachniophyceae</taxon>
        <taxon>Bigelowiella</taxon>
    </lineage>
</organism>
<dbReference type="Gene3D" id="3.40.50.300">
    <property type="entry name" value="P-loop containing nucleotide triphosphate hydrolases"/>
    <property type="match status" value="1"/>
</dbReference>
<proteinExistence type="predicted"/>
<evidence type="ECO:0000313" key="1">
    <source>
        <dbReference type="EMBL" id="ABA27407.1"/>
    </source>
</evidence>
<protein>
    <submittedName>
        <fullName evidence="1">DNA replication factor C</fullName>
    </submittedName>
</protein>
<dbReference type="EMBL" id="DQ158858">
    <property type="protein sequence ID" value="ABA27407.1"/>
    <property type="molecule type" value="Genomic_DNA"/>
</dbReference>
<reference evidence="1 2" key="1">
    <citation type="journal article" date="2006" name="Proc. Natl. Acad. Sci. U.S.A.">
        <title>Complete nucleotide sequence of the chlorarachniophyte nucleomorph: nature's smallest nucleus.</title>
        <authorList>
            <person name="Gilson P.R."/>
            <person name="Su V."/>
            <person name="Slamovits C.H."/>
            <person name="Reith M.E."/>
            <person name="Keeling P.J."/>
            <person name="McFadden G.I."/>
        </authorList>
    </citation>
    <scope>NUCLEOTIDE SEQUENCE [LARGE SCALE GENOMIC DNA]</scope>
    <source>
        <strain evidence="2">CCMP621</strain>
    </source>
</reference>
<dbReference type="Proteomes" id="UP000243425">
    <property type="component" value="Nucleomorph 3"/>
</dbReference>
<name>Q3LVV8_BIGNA</name>
<keyword evidence="1" id="KW-0542">Nucleomorph</keyword>
<dbReference type="GeneID" id="5788495"/>